<dbReference type="Proteomes" id="UP000012313">
    <property type="component" value="Unassembled WGS sequence"/>
</dbReference>
<dbReference type="STRING" id="1218598.LEP1GSC060_0684"/>
<evidence type="ECO:0000313" key="1">
    <source>
        <dbReference type="EMBL" id="EMY78340.1"/>
    </source>
</evidence>
<evidence type="ECO:0000313" key="2">
    <source>
        <dbReference type="Proteomes" id="UP000012313"/>
    </source>
</evidence>
<comment type="caution">
    <text evidence="1">The sequence shown here is derived from an EMBL/GenBank/DDBJ whole genome shotgun (WGS) entry which is preliminary data.</text>
</comment>
<organism evidence="1 2">
    <name type="scientific">Leptospira weilii serovar Ranarum str. ICFT</name>
    <dbReference type="NCBI Taxonomy" id="1218598"/>
    <lineage>
        <taxon>Bacteria</taxon>
        <taxon>Pseudomonadati</taxon>
        <taxon>Spirochaetota</taxon>
        <taxon>Spirochaetia</taxon>
        <taxon>Leptospirales</taxon>
        <taxon>Leptospiraceae</taxon>
        <taxon>Leptospira</taxon>
    </lineage>
</organism>
<dbReference type="AlphaFoldDB" id="N1WHA8"/>
<accession>N1WHA8</accession>
<sequence>MQHDSKNEYFGIYEYDNMLLCRLEQRARSGPVFSVSKNGAGFAQTFSHGLTLK</sequence>
<gene>
    <name evidence="1" type="ORF">LEP1GSC060_0684</name>
</gene>
<protein>
    <submittedName>
        <fullName evidence="1">Uncharacterized protein</fullName>
    </submittedName>
</protein>
<keyword evidence="2" id="KW-1185">Reference proteome</keyword>
<name>N1WHA8_9LEPT</name>
<dbReference type="EMBL" id="AOHC02000023">
    <property type="protein sequence ID" value="EMY78340.1"/>
    <property type="molecule type" value="Genomic_DNA"/>
</dbReference>
<reference evidence="1" key="1">
    <citation type="submission" date="2013-03" db="EMBL/GenBank/DDBJ databases">
        <authorList>
            <person name="Harkins D.M."/>
            <person name="Durkin A.S."/>
            <person name="Brinkac L.M."/>
            <person name="Haft D.H."/>
            <person name="Selengut J.D."/>
            <person name="Sanka R."/>
            <person name="DePew J."/>
            <person name="Purushe J."/>
            <person name="Hartskeerl R.A."/>
            <person name="Ahmed A."/>
            <person name="van der Linden H."/>
            <person name="Goris M.G.A."/>
            <person name="Vinetz J.M."/>
            <person name="Sutton G.G."/>
            <person name="Nierman W.C."/>
            <person name="Fouts D.E."/>
        </authorList>
    </citation>
    <scope>NUCLEOTIDE SEQUENCE [LARGE SCALE GENOMIC DNA]</scope>
    <source>
        <strain evidence="1">ICFT</strain>
    </source>
</reference>
<proteinExistence type="predicted"/>